<evidence type="ECO:0008006" key="3">
    <source>
        <dbReference type="Google" id="ProtNLM"/>
    </source>
</evidence>
<keyword evidence="2" id="KW-1185">Reference proteome</keyword>
<dbReference type="AlphaFoldDB" id="A0A7W7SQQ2"/>
<dbReference type="Proteomes" id="UP000578819">
    <property type="component" value="Unassembled WGS sequence"/>
</dbReference>
<proteinExistence type="predicted"/>
<comment type="caution">
    <text evidence="1">The sequence shown here is derived from an EMBL/GenBank/DDBJ whole genome shotgun (WGS) entry which is preliminary data.</text>
</comment>
<organism evidence="1 2">
    <name type="scientific">Micromonospora polyrhachis</name>
    <dbReference type="NCBI Taxonomy" id="1282883"/>
    <lineage>
        <taxon>Bacteria</taxon>
        <taxon>Bacillati</taxon>
        <taxon>Actinomycetota</taxon>
        <taxon>Actinomycetes</taxon>
        <taxon>Micromonosporales</taxon>
        <taxon>Micromonosporaceae</taxon>
        <taxon>Micromonospora</taxon>
    </lineage>
</organism>
<evidence type="ECO:0000313" key="2">
    <source>
        <dbReference type="Proteomes" id="UP000578819"/>
    </source>
</evidence>
<name>A0A7W7SQQ2_9ACTN</name>
<protein>
    <recommendedName>
        <fullName evidence="3">YwqJ-like deaminase</fullName>
    </recommendedName>
</protein>
<accession>A0A7W7SQQ2</accession>
<evidence type="ECO:0000313" key="1">
    <source>
        <dbReference type="EMBL" id="MBB4957975.1"/>
    </source>
</evidence>
<sequence length="320" mass="34971">MISQQEAEWTPGTAVGAPTAPGTIAYLTVQHELHIAHSVKGDPVFHHHRLVREHLAGRPTGHLVRGGERHAELVVLSDVLHEYDRRQTVSGQPVLTLEAAQELFGTAQLDVVRTREPGDPFGGIVERPCASCLTALIHFGVLPWSELAFTEQWRPAPQPVPHPHRFPAEVADALVDAGWRPSRTDPATASDIIDRVCAVAGRRHRREVFPAAERTLRAFPGLICGRRGPGEQVWISRFEIDPVAVAHSVDTLAEFAAIIGVRLFPIGTEGGESILAVDEHGRIFALDQAGEWFLGADVDEALTNLLLGRAPVRVRDDGSW</sequence>
<reference evidence="1 2" key="1">
    <citation type="submission" date="2020-08" db="EMBL/GenBank/DDBJ databases">
        <title>Sequencing the genomes of 1000 actinobacteria strains.</title>
        <authorList>
            <person name="Klenk H.-P."/>
        </authorList>
    </citation>
    <scope>NUCLEOTIDE SEQUENCE [LARGE SCALE GENOMIC DNA]</scope>
    <source>
        <strain evidence="1 2">DSM 45886</strain>
    </source>
</reference>
<dbReference type="RefSeq" id="WP_184534138.1">
    <property type="nucleotide sequence ID" value="NZ_JACHJW010000001.1"/>
</dbReference>
<dbReference type="InterPro" id="IPR025850">
    <property type="entry name" value="SUKH-3"/>
</dbReference>
<dbReference type="EMBL" id="JACHJW010000001">
    <property type="protein sequence ID" value="MBB4957975.1"/>
    <property type="molecule type" value="Genomic_DNA"/>
</dbReference>
<dbReference type="Pfam" id="PF14433">
    <property type="entry name" value="SUKH-3"/>
    <property type="match status" value="1"/>
</dbReference>
<gene>
    <name evidence="1" type="ORF">FHR38_001708</name>
</gene>